<gene>
    <name evidence="2" type="ORF">F5X68DRAFT_280039</name>
</gene>
<keyword evidence="3" id="KW-1185">Reference proteome</keyword>
<evidence type="ECO:0000256" key="1">
    <source>
        <dbReference type="SAM" id="SignalP"/>
    </source>
</evidence>
<accession>A0A9P8UQH6</accession>
<dbReference type="OrthoDB" id="5150084at2759"/>
<feature type="signal peptide" evidence="1">
    <location>
        <begin position="1"/>
        <end position="18"/>
    </location>
</feature>
<feature type="chain" id="PRO_5040357908" evidence="1">
    <location>
        <begin position="19"/>
        <end position="270"/>
    </location>
</feature>
<dbReference type="Proteomes" id="UP000770015">
    <property type="component" value="Unassembled WGS sequence"/>
</dbReference>
<sequence>MRLFSLLLLAVAPLPLLAIDVNATKILMFFNIYRADYEQNGSKCQIAKACDDYDFEQFILYIDRLNSISELYAQVDDLFNPDLSEIGDWESASEFVYDAKKLLRGLWQDGDAKTRPGHITVIERLVDRTTEVRLSAEPARIEQITEAIAFTSLSRRKAQAKDLISHISGRLNSARLGEVKTQTISFYQSGAFDEIDSLATIKSVQRTKKAAMRKEIVAIARDINGGNVKRALIGRDSENPFVKRALSGGMAVMSLQRGLDSFRQPARRKC</sequence>
<proteinExistence type="predicted"/>
<evidence type="ECO:0000313" key="3">
    <source>
        <dbReference type="Proteomes" id="UP000770015"/>
    </source>
</evidence>
<evidence type="ECO:0000313" key="2">
    <source>
        <dbReference type="EMBL" id="KAH6656190.1"/>
    </source>
</evidence>
<dbReference type="AlphaFoldDB" id="A0A9P8UQH6"/>
<keyword evidence="1" id="KW-0732">Signal</keyword>
<reference evidence="2" key="1">
    <citation type="journal article" date="2021" name="Nat. Commun.">
        <title>Genetic determinants of endophytism in the Arabidopsis root mycobiome.</title>
        <authorList>
            <person name="Mesny F."/>
            <person name="Miyauchi S."/>
            <person name="Thiergart T."/>
            <person name="Pickel B."/>
            <person name="Atanasova L."/>
            <person name="Karlsson M."/>
            <person name="Huettel B."/>
            <person name="Barry K.W."/>
            <person name="Haridas S."/>
            <person name="Chen C."/>
            <person name="Bauer D."/>
            <person name="Andreopoulos W."/>
            <person name="Pangilinan J."/>
            <person name="LaButti K."/>
            <person name="Riley R."/>
            <person name="Lipzen A."/>
            <person name="Clum A."/>
            <person name="Drula E."/>
            <person name="Henrissat B."/>
            <person name="Kohler A."/>
            <person name="Grigoriev I.V."/>
            <person name="Martin F.M."/>
            <person name="Hacquard S."/>
        </authorList>
    </citation>
    <scope>NUCLEOTIDE SEQUENCE</scope>
    <source>
        <strain evidence="2">MPI-SDFR-AT-0117</strain>
    </source>
</reference>
<comment type="caution">
    <text evidence="2">The sequence shown here is derived from an EMBL/GenBank/DDBJ whole genome shotgun (WGS) entry which is preliminary data.</text>
</comment>
<dbReference type="EMBL" id="JAGSXJ010000064">
    <property type="protein sequence ID" value="KAH6656190.1"/>
    <property type="molecule type" value="Genomic_DNA"/>
</dbReference>
<organism evidence="2 3">
    <name type="scientific">Plectosphaerella plurivora</name>
    <dbReference type="NCBI Taxonomy" id="936078"/>
    <lineage>
        <taxon>Eukaryota</taxon>
        <taxon>Fungi</taxon>
        <taxon>Dikarya</taxon>
        <taxon>Ascomycota</taxon>
        <taxon>Pezizomycotina</taxon>
        <taxon>Sordariomycetes</taxon>
        <taxon>Hypocreomycetidae</taxon>
        <taxon>Glomerellales</taxon>
        <taxon>Plectosphaerellaceae</taxon>
        <taxon>Plectosphaerella</taxon>
    </lineage>
</organism>
<protein>
    <submittedName>
        <fullName evidence="2">Uncharacterized protein</fullName>
    </submittedName>
</protein>
<name>A0A9P8UQH6_9PEZI</name>